<dbReference type="GO" id="GO:0003677">
    <property type="term" value="F:DNA binding"/>
    <property type="evidence" value="ECO:0007669"/>
    <property type="project" value="UniProtKB-UniRule"/>
</dbReference>
<organism evidence="7 8">
    <name type="scientific">Fistulifera solaris</name>
    <name type="common">Oleaginous diatom</name>
    <dbReference type="NCBI Taxonomy" id="1519565"/>
    <lineage>
        <taxon>Eukaryota</taxon>
        <taxon>Sar</taxon>
        <taxon>Stramenopiles</taxon>
        <taxon>Ochrophyta</taxon>
        <taxon>Bacillariophyta</taxon>
        <taxon>Bacillariophyceae</taxon>
        <taxon>Bacillariophycidae</taxon>
        <taxon>Naviculales</taxon>
        <taxon>Naviculaceae</taxon>
        <taxon>Fistulifera</taxon>
    </lineage>
</organism>
<feature type="region of interest" description="Disordered" evidence="5">
    <location>
        <begin position="1"/>
        <end position="40"/>
    </location>
</feature>
<evidence type="ECO:0000313" key="8">
    <source>
        <dbReference type="Proteomes" id="UP000198406"/>
    </source>
</evidence>
<sequence length="198" mass="23381">MAPIDYEEDIEDEEEEDEEEEEAPRSRKRSSKKWKDPTKPKRAMSAFFIFSQANRQRIKEENPEASFGDLARILAREYKELPEKEMRKWEKKAEQDKFRYQEEMKDYVPIEDPTGGGGKKKAKKDPSAPKRNMSAYFLFSIDERPRVKEENPDASFGDIARMISERFKSLSASEKKIWETKAAEDKERYAREMAEYQG</sequence>
<dbReference type="OrthoDB" id="38138at2759"/>
<keyword evidence="8" id="KW-1185">Reference proteome</keyword>
<dbReference type="PANTHER" id="PTHR48112">
    <property type="entry name" value="HIGH MOBILITY GROUP PROTEIN DSP1"/>
    <property type="match status" value="1"/>
</dbReference>
<evidence type="ECO:0000256" key="3">
    <source>
        <dbReference type="ARBA" id="ARBA00023242"/>
    </source>
</evidence>
<dbReference type="PANTHER" id="PTHR48112:SF32">
    <property type="entry name" value="HIGH MOBILITY GROUP PROTEIN B3"/>
    <property type="match status" value="1"/>
</dbReference>
<evidence type="ECO:0000256" key="1">
    <source>
        <dbReference type="ARBA" id="ARBA00004123"/>
    </source>
</evidence>
<dbReference type="SUPFAM" id="SSF47095">
    <property type="entry name" value="HMG-box"/>
    <property type="match status" value="2"/>
</dbReference>
<dbReference type="InParanoid" id="A0A1Z5JZX6"/>
<feature type="region of interest" description="Disordered" evidence="5">
    <location>
        <begin position="104"/>
        <end position="129"/>
    </location>
</feature>
<evidence type="ECO:0000256" key="5">
    <source>
        <dbReference type="SAM" id="MobiDB-lite"/>
    </source>
</evidence>
<dbReference type="PROSITE" id="PS50118">
    <property type="entry name" value="HMG_BOX_2"/>
    <property type="match status" value="2"/>
</dbReference>
<evidence type="ECO:0000259" key="6">
    <source>
        <dbReference type="PROSITE" id="PS50118"/>
    </source>
</evidence>
<dbReference type="GO" id="GO:0005634">
    <property type="term" value="C:nucleus"/>
    <property type="evidence" value="ECO:0007669"/>
    <property type="project" value="UniProtKB-UniRule"/>
</dbReference>
<gene>
    <name evidence="7" type="ORF">FisN_4Lh357</name>
</gene>
<accession>A0A1Z5JZX6</accession>
<feature type="DNA-binding region" description="HMG box" evidence="4">
    <location>
        <begin position="129"/>
        <end position="197"/>
    </location>
</feature>
<dbReference type="Pfam" id="PF00505">
    <property type="entry name" value="HMG_box"/>
    <property type="match status" value="2"/>
</dbReference>
<proteinExistence type="predicted"/>
<dbReference type="EMBL" id="BDSP01000136">
    <property type="protein sequence ID" value="GAX19378.1"/>
    <property type="molecule type" value="Genomic_DNA"/>
</dbReference>
<dbReference type="InterPro" id="IPR050342">
    <property type="entry name" value="HMGB"/>
</dbReference>
<dbReference type="SMART" id="SM00398">
    <property type="entry name" value="HMG"/>
    <property type="match status" value="2"/>
</dbReference>
<dbReference type="Proteomes" id="UP000198406">
    <property type="component" value="Unassembled WGS sequence"/>
</dbReference>
<feature type="domain" description="HMG box" evidence="6">
    <location>
        <begin position="40"/>
        <end position="108"/>
    </location>
</feature>
<dbReference type="FunFam" id="1.10.30.10:FF:000016">
    <property type="entry name" value="FACT complex subunit SSRP1"/>
    <property type="match status" value="1"/>
</dbReference>
<keyword evidence="2 4" id="KW-0238">DNA-binding</keyword>
<dbReference type="AlphaFoldDB" id="A0A1Z5JZX6"/>
<comment type="caution">
    <text evidence="7">The sequence shown here is derived from an EMBL/GenBank/DDBJ whole genome shotgun (WGS) entry which is preliminary data.</text>
</comment>
<dbReference type="Gene3D" id="1.10.30.10">
    <property type="entry name" value="High mobility group box domain"/>
    <property type="match status" value="2"/>
</dbReference>
<reference evidence="7 8" key="1">
    <citation type="journal article" date="2015" name="Plant Cell">
        <title>Oil accumulation by the oleaginous diatom Fistulifera solaris as revealed by the genome and transcriptome.</title>
        <authorList>
            <person name="Tanaka T."/>
            <person name="Maeda Y."/>
            <person name="Veluchamy A."/>
            <person name="Tanaka M."/>
            <person name="Abida H."/>
            <person name="Marechal E."/>
            <person name="Bowler C."/>
            <person name="Muto M."/>
            <person name="Sunaga Y."/>
            <person name="Tanaka M."/>
            <person name="Yoshino T."/>
            <person name="Taniguchi T."/>
            <person name="Fukuda Y."/>
            <person name="Nemoto M."/>
            <person name="Matsumoto M."/>
            <person name="Wong P.S."/>
            <person name="Aburatani S."/>
            <person name="Fujibuchi W."/>
        </authorList>
    </citation>
    <scope>NUCLEOTIDE SEQUENCE [LARGE SCALE GENOMIC DNA]</scope>
    <source>
        <strain evidence="7 8">JPCC DA0580</strain>
    </source>
</reference>
<dbReference type="InterPro" id="IPR036910">
    <property type="entry name" value="HMG_box_dom_sf"/>
</dbReference>
<name>A0A1Z5JZX6_FISSO</name>
<comment type="subcellular location">
    <subcellularLocation>
        <location evidence="1">Nucleus</location>
    </subcellularLocation>
</comment>
<feature type="compositionally biased region" description="Acidic residues" evidence="5">
    <location>
        <begin position="1"/>
        <end position="22"/>
    </location>
</feature>
<evidence type="ECO:0000313" key="7">
    <source>
        <dbReference type="EMBL" id="GAX19378.1"/>
    </source>
</evidence>
<feature type="domain" description="HMG box" evidence="6">
    <location>
        <begin position="129"/>
        <end position="197"/>
    </location>
</feature>
<feature type="DNA-binding region" description="HMG box" evidence="4">
    <location>
        <begin position="40"/>
        <end position="108"/>
    </location>
</feature>
<dbReference type="PRINTS" id="PR00886">
    <property type="entry name" value="HIGHMOBLTY12"/>
</dbReference>
<keyword evidence="3 4" id="KW-0539">Nucleus</keyword>
<evidence type="ECO:0000256" key="2">
    <source>
        <dbReference type="ARBA" id="ARBA00023125"/>
    </source>
</evidence>
<dbReference type="InterPro" id="IPR009071">
    <property type="entry name" value="HMG_box_dom"/>
</dbReference>
<evidence type="ECO:0000256" key="4">
    <source>
        <dbReference type="PROSITE-ProRule" id="PRU00267"/>
    </source>
</evidence>
<protein>
    <submittedName>
        <fullName evidence="7">High mobility group protein B3</fullName>
    </submittedName>
</protein>